<dbReference type="InterPro" id="IPR003382">
    <property type="entry name" value="Flavoprotein"/>
</dbReference>
<evidence type="ECO:0000259" key="4">
    <source>
        <dbReference type="Pfam" id="PF04127"/>
    </source>
</evidence>
<evidence type="ECO:0000256" key="2">
    <source>
        <dbReference type="ARBA" id="ARBA00023239"/>
    </source>
</evidence>
<protein>
    <recommendedName>
        <fullName evidence="6">Flavoprotein domain-containing protein</fullName>
    </recommendedName>
</protein>
<dbReference type="GO" id="GO:0071513">
    <property type="term" value="C:phosphopantothenoylcysteine decarboxylase complex"/>
    <property type="evidence" value="ECO:0007669"/>
    <property type="project" value="TreeGrafter"/>
</dbReference>
<sequence length="398" mass="41829">MPSPLNNKRVVLGVTGSIACYKAADLASKLVQNGALVDVILTSAATQFVSELTFRSITHRSVFTDLYSSESELSINHVALAETADIIIVAPTTANTIAKIANGISDDVLTTTILATRAPIIIAPAMDANMFDNAATQANVTTLITRGVFIAGPANGRLASGLIGQGRMVEPSNIISSASMILGKDGDFSGKKIVVSAGGTEEAIDPVRNITNRSSGKMGYAIAEAARDRGAVVSLVAGPNAIPKPVGILVTNVQSAEEMKKVIETECDGADALIMAAAVADWRPLKKMDSKAKKSTSDTWSLELVKNPDIIGSIKNDSLIKVGFAAESENLIENSKTKVKSKNLDFIVANDITAKDSGFSVDTNKVTIIHANGNIESLPLMSKYDVGHSILDRVKSGF</sequence>
<dbReference type="GO" id="GO:0004632">
    <property type="term" value="F:phosphopantothenate--cysteine ligase activity"/>
    <property type="evidence" value="ECO:0007669"/>
    <property type="project" value="InterPro"/>
</dbReference>
<dbReference type="Pfam" id="PF02441">
    <property type="entry name" value="Flavoprotein"/>
    <property type="match status" value="1"/>
</dbReference>
<keyword evidence="2" id="KW-0456">Lyase</keyword>
<organism evidence="5">
    <name type="scientific">marine metagenome</name>
    <dbReference type="NCBI Taxonomy" id="408172"/>
    <lineage>
        <taxon>unclassified sequences</taxon>
        <taxon>metagenomes</taxon>
        <taxon>ecological metagenomes</taxon>
    </lineage>
</organism>
<keyword evidence="1" id="KW-0210">Decarboxylase</keyword>
<proteinExistence type="inferred from homology"/>
<feature type="domain" description="Flavoprotein" evidence="3">
    <location>
        <begin position="8"/>
        <end position="176"/>
    </location>
</feature>
<dbReference type="PANTHER" id="PTHR14359:SF6">
    <property type="entry name" value="PHOSPHOPANTOTHENOYLCYSTEINE DECARBOXYLASE"/>
    <property type="match status" value="1"/>
</dbReference>
<dbReference type="NCBIfam" id="TIGR00521">
    <property type="entry name" value="coaBC_dfp"/>
    <property type="match status" value="1"/>
</dbReference>
<dbReference type="Gene3D" id="3.40.50.1950">
    <property type="entry name" value="Flavin prenyltransferase-like"/>
    <property type="match status" value="1"/>
</dbReference>
<dbReference type="GO" id="GO:0015941">
    <property type="term" value="P:pantothenate catabolic process"/>
    <property type="evidence" value="ECO:0007669"/>
    <property type="project" value="InterPro"/>
</dbReference>
<dbReference type="SUPFAM" id="SSF52507">
    <property type="entry name" value="Homo-oligomeric flavin-containing Cys decarboxylases, HFCD"/>
    <property type="match status" value="1"/>
</dbReference>
<dbReference type="Pfam" id="PF04127">
    <property type="entry name" value="DFP"/>
    <property type="match status" value="1"/>
</dbReference>
<evidence type="ECO:0008006" key="6">
    <source>
        <dbReference type="Google" id="ProtNLM"/>
    </source>
</evidence>
<dbReference type="InterPro" id="IPR036551">
    <property type="entry name" value="Flavin_trans-like"/>
</dbReference>
<dbReference type="InterPro" id="IPR005252">
    <property type="entry name" value="CoaBC"/>
</dbReference>
<dbReference type="Gene3D" id="3.40.50.10300">
    <property type="entry name" value="CoaB-like"/>
    <property type="match status" value="1"/>
</dbReference>
<dbReference type="GO" id="GO:0004633">
    <property type="term" value="F:phosphopantothenoylcysteine decarboxylase activity"/>
    <property type="evidence" value="ECO:0007669"/>
    <property type="project" value="InterPro"/>
</dbReference>
<accession>A0A381T3B0</accession>
<gene>
    <name evidence="5" type="ORF">METZ01_LOCUS63564</name>
</gene>
<evidence type="ECO:0000259" key="3">
    <source>
        <dbReference type="Pfam" id="PF02441"/>
    </source>
</evidence>
<dbReference type="InterPro" id="IPR035929">
    <property type="entry name" value="CoaB-like_sf"/>
</dbReference>
<dbReference type="AlphaFoldDB" id="A0A381T3B0"/>
<dbReference type="GO" id="GO:0010181">
    <property type="term" value="F:FMN binding"/>
    <property type="evidence" value="ECO:0007669"/>
    <property type="project" value="InterPro"/>
</dbReference>
<evidence type="ECO:0000313" key="5">
    <source>
        <dbReference type="EMBL" id="SVA10710.1"/>
    </source>
</evidence>
<dbReference type="SUPFAM" id="SSF102645">
    <property type="entry name" value="CoaB-like"/>
    <property type="match status" value="1"/>
</dbReference>
<reference evidence="5" key="1">
    <citation type="submission" date="2018-05" db="EMBL/GenBank/DDBJ databases">
        <authorList>
            <person name="Lanie J.A."/>
            <person name="Ng W.-L."/>
            <person name="Kazmierczak K.M."/>
            <person name="Andrzejewski T.M."/>
            <person name="Davidsen T.M."/>
            <person name="Wayne K.J."/>
            <person name="Tettelin H."/>
            <person name="Glass J.I."/>
            <person name="Rusch D."/>
            <person name="Podicherti R."/>
            <person name="Tsui H.-C.T."/>
            <person name="Winkler M.E."/>
        </authorList>
    </citation>
    <scope>NUCLEOTIDE SEQUENCE</scope>
</reference>
<name>A0A381T3B0_9ZZZZ</name>
<dbReference type="HAMAP" id="MF_02225">
    <property type="entry name" value="CoaBC"/>
    <property type="match status" value="1"/>
</dbReference>
<dbReference type="EMBL" id="UINC01003965">
    <property type="protein sequence ID" value="SVA10710.1"/>
    <property type="molecule type" value="Genomic_DNA"/>
</dbReference>
<feature type="domain" description="DNA/pantothenate metabolism flavoprotein C-terminal" evidence="4">
    <location>
        <begin position="189"/>
        <end position="395"/>
    </location>
</feature>
<dbReference type="PANTHER" id="PTHR14359">
    <property type="entry name" value="HOMO-OLIGOMERIC FLAVIN CONTAINING CYS DECARBOXYLASE FAMILY"/>
    <property type="match status" value="1"/>
</dbReference>
<evidence type="ECO:0000256" key="1">
    <source>
        <dbReference type="ARBA" id="ARBA00022793"/>
    </source>
</evidence>
<dbReference type="GO" id="GO:0015937">
    <property type="term" value="P:coenzyme A biosynthetic process"/>
    <property type="evidence" value="ECO:0007669"/>
    <property type="project" value="InterPro"/>
</dbReference>
<dbReference type="InterPro" id="IPR007085">
    <property type="entry name" value="DNA/pantothenate-metab_flavo_C"/>
</dbReference>